<evidence type="ECO:0000256" key="5">
    <source>
        <dbReference type="ARBA" id="ARBA00022597"/>
    </source>
</evidence>
<feature type="active site" description="Phosphocysteine intermediate; for EIIB activity" evidence="17">
    <location>
        <position position="199"/>
    </location>
</feature>
<dbReference type="InterPro" id="IPR001996">
    <property type="entry name" value="PTS_IIB_1"/>
</dbReference>
<dbReference type="GO" id="GO:0009401">
    <property type="term" value="P:phosphoenolpyruvate-dependent sugar phosphotransferase system"/>
    <property type="evidence" value="ECO:0007669"/>
    <property type="project" value="UniProtKB-KW"/>
</dbReference>
<evidence type="ECO:0000256" key="15">
    <source>
        <dbReference type="ARBA" id="ARBA00074554"/>
    </source>
</evidence>
<dbReference type="GO" id="GO:0016301">
    <property type="term" value="F:kinase activity"/>
    <property type="evidence" value="ECO:0007669"/>
    <property type="project" value="UniProtKB-KW"/>
</dbReference>
<name>A0A837RI33_9LACO</name>
<evidence type="ECO:0000256" key="8">
    <source>
        <dbReference type="ARBA" id="ARBA00022692"/>
    </source>
</evidence>
<reference evidence="20 21" key="1">
    <citation type="journal article" date="2015" name="Genome Announc.">
        <title>Expanding the biotechnology potential of lactobacilli through comparative genomics of 213 strains and associated genera.</title>
        <authorList>
            <person name="Sun Z."/>
            <person name="Harris H.M."/>
            <person name="McCann A."/>
            <person name="Guo C."/>
            <person name="Argimon S."/>
            <person name="Zhang W."/>
            <person name="Yang X."/>
            <person name="Jeffery I.B."/>
            <person name="Cooney J.C."/>
            <person name="Kagawa T.F."/>
            <person name="Liu W."/>
            <person name="Song Y."/>
            <person name="Salvetti E."/>
            <person name="Wrobel A."/>
            <person name="Rasinkangas P."/>
            <person name="Parkhill J."/>
            <person name="Rea M.C."/>
            <person name="O'Sullivan O."/>
            <person name="Ritari J."/>
            <person name="Douillard F.P."/>
            <person name="Paul Ross R."/>
            <person name="Yang R."/>
            <person name="Briner A.E."/>
            <person name="Felis G.E."/>
            <person name="de Vos W.M."/>
            <person name="Barrangou R."/>
            <person name="Klaenhammer T.R."/>
            <person name="Caufield P.W."/>
            <person name="Cui Y."/>
            <person name="Zhang H."/>
            <person name="O'Toole P.W."/>
        </authorList>
    </citation>
    <scope>NUCLEOTIDE SEQUENCE [LARGE SCALE GENOMIC DNA]</scope>
    <source>
        <strain evidence="20 21">JCM 15951</strain>
    </source>
</reference>
<dbReference type="Gene3D" id="3.30.1360.60">
    <property type="entry name" value="Glucose permease domain IIB"/>
    <property type="match status" value="1"/>
</dbReference>
<dbReference type="EMBL" id="AZDB01000021">
    <property type="protein sequence ID" value="KRK42265.1"/>
    <property type="molecule type" value="Genomic_DNA"/>
</dbReference>
<dbReference type="GO" id="GO:0008982">
    <property type="term" value="F:protein-N(PI)-phosphohistidine-sugar phosphotransferase activity"/>
    <property type="evidence" value="ECO:0007669"/>
    <property type="project" value="InterPro"/>
</dbReference>
<keyword evidence="4" id="KW-1003">Cell membrane</keyword>
<dbReference type="GO" id="GO:0005886">
    <property type="term" value="C:plasma membrane"/>
    <property type="evidence" value="ECO:0007669"/>
    <property type="project" value="UniProtKB-SubCell"/>
</dbReference>
<keyword evidence="5" id="KW-0762">Sugar transport</keyword>
<keyword evidence="11" id="KW-0472">Membrane</keyword>
<evidence type="ECO:0000256" key="14">
    <source>
        <dbReference type="ARBA" id="ARBA00048931"/>
    </source>
</evidence>
<organism evidence="20 21">
    <name type="scientific">Companilactobacillus crustorum JCM 15951</name>
    <dbReference type="NCBI Taxonomy" id="1423737"/>
    <lineage>
        <taxon>Bacteria</taxon>
        <taxon>Bacillati</taxon>
        <taxon>Bacillota</taxon>
        <taxon>Bacilli</taxon>
        <taxon>Lactobacillales</taxon>
        <taxon>Lactobacillaceae</taxon>
        <taxon>Companilactobacillus</taxon>
    </lineage>
</organism>
<dbReference type="EC" id="2.7.1.211" evidence="12"/>
<dbReference type="Gene3D" id="2.70.70.10">
    <property type="entry name" value="Glucose Permease (Domain IIA)"/>
    <property type="match status" value="1"/>
</dbReference>
<evidence type="ECO:0000256" key="9">
    <source>
        <dbReference type="ARBA" id="ARBA00022777"/>
    </source>
</evidence>
<dbReference type="FunFam" id="3.30.1360.60:FF:000001">
    <property type="entry name" value="PTS system glucose-specific IIBC component PtsG"/>
    <property type="match status" value="1"/>
</dbReference>
<evidence type="ECO:0000313" key="21">
    <source>
        <dbReference type="Proteomes" id="UP000050964"/>
    </source>
</evidence>
<dbReference type="PANTHER" id="PTHR45008:SF1">
    <property type="entry name" value="PTS SYSTEM GLUCOSE-SPECIFIC EIIA COMPONENT"/>
    <property type="match status" value="1"/>
</dbReference>
<keyword evidence="8" id="KW-0812">Transmembrane</keyword>
<keyword evidence="7" id="KW-0598">Phosphotransferase system</keyword>
<evidence type="ECO:0000256" key="7">
    <source>
        <dbReference type="ARBA" id="ARBA00022683"/>
    </source>
</evidence>
<dbReference type="PROSITE" id="PS00371">
    <property type="entry name" value="PTS_EIIA_TYPE_1_HIS"/>
    <property type="match status" value="1"/>
</dbReference>
<evidence type="ECO:0000256" key="6">
    <source>
        <dbReference type="ARBA" id="ARBA00022679"/>
    </source>
</evidence>
<comment type="subcellular location">
    <subcellularLocation>
        <location evidence="2">Cell membrane</location>
        <topology evidence="2">Multi-pass membrane protein</topology>
    </subcellularLocation>
    <subcellularLocation>
        <location evidence="1">Cytoplasm</location>
    </subcellularLocation>
</comment>
<feature type="domain" description="PTS EIIB type-1" evidence="19">
    <location>
        <begin position="177"/>
        <end position="259"/>
    </location>
</feature>
<dbReference type="Pfam" id="PF00358">
    <property type="entry name" value="PTS_EIIA_1"/>
    <property type="match status" value="1"/>
</dbReference>
<protein>
    <recommendedName>
        <fullName evidence="15">PTS system sucrose-specific EIIBCA component</fullName>
        <ecNumber evidence="12">2.7.1.211</ecNumber>
    </recommendedName>
    <alternativeName>
        <fullName evidence="16">EIIBCA-Scr</fullName>
    </alternativeName>
</protein>
<dbReference type="InterPro" id="IPR050890">
    <property type="entry name" value="PTS_EIIA_component"/>
</dbReference>
<dbReference type="SUPFAM" id="SSF55604">
    <property type="entry name" value="Glucose permease domain IIB"/>
    <property type="match status" value="1"/>
</dbReference>
<evidence type="ECO:0000256" key="4">
    <source>
        <dbReference type="ARBA" id="ARBA00022475"/>
    </source>
</evidence>
<evidence type="ECO:0000256" key="3">
    <source>
        <dbReference type="ARBA" id="ARBA00022448"/>
    </source>
</evidence>
<proteinExistence type="predicted"/>
<evidence type="ECO:0000313" key="20">
    <source>
        <dbReference type="EMBL" id="KRK42265.1"/>
    </source>
</evidence>
<dbReference type="AlphaFoldDB" id="A0A837RI33"/>
<evidence type="ECO:0000256" key="12">
    <source>
        <dbReference type="ARBA" id="ARBA00044053"/>
    </source>
</evidence>
<keyword evidence="10" id="KW-1133">Transmembrane helix</keyword>
<dbReference type="SUPFAM" id="SSF51261">
    <property type="entry name" value="Duplicated hybrid motif"/>
    <property type="match status" value="1"/>
</dbReference>
<comment type="caution">
    <text evidence="20">The sequence shown here is derived from an EMBL/GenBank/DDBJ whole genome shotgun (WGS) entry which is preliminary data.</text>
</comment>
<comment type="catalytic activity">
    <reaction evidence="14">
        <text>N(pros)-phospho-L-histidyl-[protein](out) + sucrose = sucrose 6(G)-phosphate(in) + L-histidyl-[protein]</text>
        <dbReference type="Rhea" id="RHEA:49236"/>
        <dbReference type="Rhea" id="RHEA-COMP:9745"/>
        <dbReference type="Rhea" id="RHEA-COMP:9746"/>
        <dbReference type="ChEBI" id="CHEBI:17992"/>
        <dbReference type="ChEBI" id="CHEBI:29979"/>
        <dbReference type="ChEBI" id="CHEBI:64837"/>
        <dbReference type="ChEBI" id="CHEBI:91002"/>
        <dbReference type="EC" id="2.7.1.211"/>
    </reaction>
</comment>
<evidence type="ECO:0000259" key="18">
    <source>
        <dbReference type="PROSITE" id="PS51093"/>
    </source>
</evidence>
<evidence type="ECO:0000256" key="1">
    <source>
        <dbReference type="ARBA" id="ARBA00004496"/>
    </source>
</evidence>
<dbReference type="InterPro" id="IPR011055">
    <property type="entry name" value="Dup_hybrid_motif"/>
</dbReference>
<dbReference type="NCBIfam" id="TIGR00830">
    <property type="entry name" value="PTBA"/>
    <property type="match status" value="1"/>
</dbReference>
<accession>A0A837RI33</accession>
<dbReference type="PROSITE" id="PS51093">
    <property type="entry name" value="PTS_EIIA_TYPE_1"/>
    <property type="match status" value="1"/>
</dbReference>
<dbReference type="Pfam" id="PF00367">
    <property type="entry name" value="PTS_EIIB"/>
    <property type="match status" value="1"/>
</dbReference>
<evidence type="ECO:0000256" key="17">
    <source>
        <dbReference type="PROSITE-ProRule" id="PRU00421"/>
    </source>
</evidence>
<dbReference type="GO" id="GO:0005737">
    <property type="term" value="C:cytoplasm"/>
    <property type="evidence" value="ECO:0007669"/>
    <property type="project" value="UniProtKB-SubCell"/>
</dbReference>
<evidence type="ECO:0000256" key="11">
    <source>
        <dbReference type="ARBA" id="ARBA00023136"/>
    </source>
</evidence>
<dbReference type="PROSITE" id="PS51098">
    <property type="entry name" value="PTS_EIIB_TYPE_1"/>
    <property type="match status" value="1"/>
</dbReference>
<evidence type="ECO:0000256" key="16">
    <source>
        <dbReference type="ARBA" id="ARBA00081008"/>
    </source>
</evidence>
<comment type="function">
    <text evidence="13">The phosphoenolpyruvate-dependent sugar phosphotransferase system (sugar PTS), a major carbohydrate active transport system, catalyzes the phosphorylation of incoming sugar substrates concomitantly with their translocation across the cell membrane. This system is involved in sucrose transport.</text>
</comment>
<dbReference type="FunFam" id="2.70.70.10:FF:000001">
    <property type="entry name" value="PTS system glucose-specific IIA component"/>
    <property type="match status" value="1"/>
</dbReference>
<evidence type="ECO:0000256" key="2">
    <source>
        <dbReference type="ARBA" id="ARBA00004651"/>
    </source>
</evidence>
<dbReference type="InterPro" id="IPR001127">
    <property type="entry name" value="PTS_EIIA_1_perm"/>
</dbReference>
<keyword evidence="9" id="KW-0418">Kinase</keyword>
<dbReference type="InterPro" id="IPR018113">
    <property type="entry name" value="PTrfase_EIIB_Cys"/>
</dbReference>
<keyword evidence="3" id="KW-0813">Transport</keyword>
<evidence type="ECO:0000256" key="13">
    <source>
        <dbReference type="ARBA" id="ARBA00045139"/>
    </source>
</evidence>
<dbReference type="Proteomes" id="UP000050964">
    <property type="component" value="Unassembled WGS sequence"/>
</dbReference>
<dbReference type="PANTHER" id="PTHR45008">
    <property type="entry name" value="PTS SYSTEM GLUCOSE-SPECIFIC EIIA COMPONENT"/>
    <property type="match status" value="1"/>
</dbReference>
<dbReference type="PROSITE" id="PS01035">
    <property type="entry name" value="PTS_EIIB_TYPE_1_CYS"/>
    <property type="match status" value="1"/>
</dbReference>
<dbReference type="InterPro" id="IPR036878">
    <property type="entry name" value="Glu_permease_IIB"/>
</dbReference>
<sequence>MSKQTLISLVAPANGKLLALSKVNDPVFSQGLMGQGFAIEPTSGNIVAPADGIVTLVSETKHALGIKTKDGADILIHLGIDTVELNGKPFEVAVKPGDAVQAGDSVIKMNLQMVRDAGKETTIILALTNSNDILQELLTTNFDKDVVAGTVVAVATVKAGIDNKKNSTVKKGNGKYADLAADIVENVGGTGNINSVIHCITRLRFYLKDDAKANDDKIENMKGVITVAKAGGQYQVIIGQAVTDVYDAVINQIGTEYTDAEATAEQ</sequence>
<evidence type="ECO:0000256" key="10">
    <source>
        <dbReference type="ARBA" id="ARBA00022989"/>
    </source>
</evidence>
<dbReference type="CDD" id="cd00212">
    <property type="entry name" value="PTS_IIB_glc"/>
    <property type="match status" value="1"/>
</dbReference>
<evidence type="ECO:0000259" key="19">
    <source>
        <dbReference type="PROSITE" id="PS51098"/>
    </source>
</evidence>
<feature type="domain" description="PTS EIIA type-1" evidence="18">
    <location>
        <begin position="25"/>
        <end position="129"/>
    </location>
</feature>
<gene>
    <name evidence="20" type="ORF">FD26_GL000798</name>
</gene>
<keyword evidence="6" id="KW-0808">Transferase</keyword>